<evidence type="ECO:0000256" key="5">
    <source>
        <dbReference type="ARBA" id="ARBA00023015"/>
    </source>
</evidence>
<protein>
    <recommendedName>
        <fullName evidence="11">BED-type domain-containing protein</fullName>
    </recommendedName>
</protein>
<dbReference type="PROSITE" id="PS50808">
    <property type="entry name" value="ZF_BED"/>
    <property type="match status" value="1"/>
</dbReference>
<dbReference type="VEuPathDB" id="VectorBase:ADIR002699"/>
<dbReference type="InterPro" id="IPR052035">
    <property type="entry name" value="ZnF_BED_domain_contain"/>
</dbReference>
<evidence type="ECO:0000256" key="9">
    <source>
        <dbReference type="PROSITE-ProRule" id="PRU00027"/>
    </source>
</evidence>
<keyword evidence="6" id="KW-0238">DNA-binding</keyword>
<reference evidence="13" key="1">
    <citation type="submission" date="2013-03" db="EMBL/GenBank/DDBJ databases">
        <title>The Genome Sequence of Anopheles dirus WRAIR2.</title>
        <authorList>
            <consortium name="The Broad Institute Genomics Platform"/>
            <person name="Neafsey D.E."/>
            <person name="Walton C."/>
            <person name="Walker B."/>
            <person name="Young S.K."/>
            <person name="Zeng Q."/>
            <person name="Gargeya S."/>
            <person name="Fitzgerald M."/>
            <person name="Haas B."/>
            <person name="Abouelleil A."/>
            <person name="Allen A.W."/>
            <person name="Alvarado L."/>
            <person name="Arachchi H.M."/>
            <person name="Berlin A.M."/>
            <person name="Chapman S.B."/>
            <person name="Gainer-Dewar J."/>
            <person name="Goldberg J."/>
            <person name="Griggs A."/>
            <person name="Gujja S."/>
            <person name="Hansen M."/>
            <person name="Howarth C."/>
            <person name="Imamovic A."/>
            <person name="Ireland A."/>
            <person name="Larimer J."/>
            <person name="McCowan C."/>
            <person name="Murphy C."/>
            <person name="Pearson M."/>
            <person name="Poon T.W."/>
            <person name="Priest M."/>
            <person name="Roberts A."/>
            <person name="Saif S."/>
            <person name="Shea T."/>
            <person name="Sisk P."/>
            <person name="Sykes S."/>
            <person name="Wortman J."/>
            <person name="Nusbaum C."/>
            <person name="Birren B."/>
        </authorList>
    </citation>
    <scope>NUCLEOTIDE SEQUENCE [LARGE SCALE GENOMIC DNA]</scope>
    <source>
        <strain evidence="13">WRAIR2</strain>
    </source>
</reference>
<dbReference type="PANTHER" id="PTHR46481">
    <property type="entry name" value="ZINC FINGER BED DOMAIN-CONTAINING PROTEIN 4"/>
    <property type="match status" value="1"/>
</dbReference>
<keyword evidence="3 9" id="KW-0863">Zinc-finger</keyword>
<feature type="region of interest" description="Disordered" evidence="10">
    <location>
        <begin position="37"/>
        <end position="114"/>
    </location>
</feature>
<dbReference type="InterPro" id="IPR012337">
    <property type="entry name" value="RNaseH-like_sf"/>
</dbReference>
<evidence type="ECO:0000256" key="3">
    <source>
        <dbReference type="ARBA" id="ARBA00022771"/>
    </source>
</evidence>
<evidence type="ECO:0000313" key="12">
    <source>
        <dbReference type="EnsemblMetazoa" id="ADIR002699-PA"/>
    </source>
</evidence>
<keyword evidence="4" id="KW-0862">Zinc</keyword>
<dbReference type="InterPro" id="IPR003656">
    <property type="entry name" value="Znf_BED"/>
</dbReference>
<evidence type="ECO:0000256" key="1">
    <source>
        <dbReference type="ARBA" id="ARBA00004123"/>
    </source>
</evidence>
<dbReference type="GO" id="GO:0003677">
    <property type="term" value="F:DNA binding"/>
    <property type="evidence" value="ECO:0007669"/>
    <property type="project" value="UniProtKB-KW"/>
</dbReference>
<dbReference type="InterPro" id="IPR008906">
    <property type="entry name" value="HATC_C_dom"/>
</dbReference>
<dbReference type="STRING" id="7168.A0A182N4Y4"/>
<proteinExistence type="predicted"/>
<comment type="subcellular location">
    <subcellularLocation>
        <location evidence="1">Nucleus</location>
    </subcellularLocation>
</comment>
<keyword evidence="8" id="KW-0539">Nucleus</keyword>
<evidence type="ECO:0000256" key="4">
    <source>
        <dbReference type="ARBA" id="ARBA00022833"/>
    </source>
</evidence>
<dbReference type="Proteomes" id="UP000075884">
    <property type="component" value="Unassembled WGS sequence"/>
</dbReference>
<dbReference type="EnsemblMetazoa" id="ADIR002699-RA">
    <property type="protein sequence ID" value="ADIR002699-PA"/>
    <property type="gene ID" value="ADIR002699"/>
</dbReference>
<evidence type="ECO:0000256" key="2">
    <source>
        <dbReference type="ARBA" id="ARBA00022723"/>
    </source>
</evidence>
<keyword evidence="5" id="KW-0805">Transcription regulation</keyword>
<evidence type="ECO:0000256" key="8">
    <source>
        <dbReference type="ARBA" id="ARBA00023242"/>
    </source>
</evidence>
<keyword evidence="2" id="KW-0479">Metal-binding</keyword>
<dbReference type="SUPFAM" id="SSF140996">
    <property type="entry name" value="Hermes dimerisation domain"/>
    <property type="match status" value="1"/>
</dbReference>
<dbReference type="GO" id="GO:0046983">
    <property type="term" value="F:protein dimerization activity"/>
    <property type="evidence" value="ECO:0007669"/>
    <property type="project" value="InterPro"/>
</dbReference>
<sequence length="624" mass="69602">MGVAKCRNCRMVYKYDTGTTANLKRHIGRCHRRYPYETQRSATSSPVSEFGIEAEPASSEPESEPEAKPETKHSPIAFTIEAEPASESEAEDAKPTRSRQRTASAETEPEHFLRQPLTSETSDLLDQTLLDVLCKDSVPFDLLESENFKKFVHTLNPMYNLPAKKQMSNSMLGVIYAEAVENVEDRLSSATSIALTCEGWASVGNTHYVAVTGHFLDKHFKISSNLLECSEVSNPRSAKHITTRVKASIERYKLQGKVVAIVTDSAADGKVAVSDLKMTHVTCFAHTLNLIVESAISDSIKSTIDEVRRIVRHFKSIPNGAETLRTTQHRLFQAEVKLKLDTPARCNATYDMLNRFLQNKVSLLVCLDTLGITTSLGNVDWDIIEQALSALKYFNSAANVISAERHVMISHVGFLSSVLLQKTANLANNPLILDEVQFFVSLLTQGLQERLEDFFCSELVAKAMLLDPRIKKLGFQNGLLSYKETHDAIVMDLIPLQTPSVDELQSVTTGVANEDVDMLFGDVLGANVTRPTETPRQMALDELERYMNMNNIELDKDPLTWWKVHHAKFPSLFALANAILCIPGTVAPGERLFSKAGQSYCEKRARLSPKHLKEILFVQQNVTR</sequence>
<evidence type="ECO:0000256" key="10">
    <source>
        <dbReference type="SAM" id="MobiDB-lite"/>
    </source>
</evidence>
<keyword evidence="7" id="KW-0804">Transcription</keyword>
<name>A0A182N4Y4_9DIPT</name>
<dbReference type="Pfam" id="PF02892">
    <property type="entry name" value="zf-BED"/>
    <property type="match status" value="1"/>
</dbReference>
<keyword evidence="13" id="KW-1185">Reference proteome</keyword>
<dbReference type="GO" id="GO:0008270">
    <property type="term" value="F:zinc ion binding"/>
    <property type="evidence" value="ECO:0007669"/>
    <property type="project" value="UniProtKB-KW"/>
</dbReference>
<accession>A0A182N4Y4</accession>
<evidence type="ECO:0000313" key="13">
    <source>
        <dbReference type="Proteomes" id="UP000075884"/>
    </source>
</evidence>
<dbReference type="AlphaFoldDB" id="A0A182N4Y4"/>
<evidence type="ECO:0000259" key="11">
    <source>
        <dbReference type="PROSITE" id="PS50808"/>
    </source>
</evidence>
<dbReference type="PANTHER" id="PTHR46481:SF10">
    <property type="entry name" value="ZINC FINGER BED DOMAIN-CONTAINING PROTEIN 39"/>
    <property type="match status" value="1"/>
</dbReference>
<dbReference type="Pfam" id="PF05699">
    <property type="entry name" value="Dimer_Tnp_hAT"/>
    <property type="match status" value="1"/>
</dbReference>
<dbReference type="SUPFAM" id="SSF53098">
    <property type="entry name" value="Ribonuclease H-like"/>
    <property type="match status" value="1"/>
</dbReference>
<reference evidence="12" key="2">
    <citation type="submission" date="2020-05" db="UniProtKB">
        <authorList>
            <consortium name="EnsemblMetazoa"/>
        </authorList>
    </citation>
    <scope>IDENTIFICATION</scope>
    <source>
        <strain evidence="12">WRAIR2</strain>
    </source>
</reference>
<dbReference type="GO" id="GO:0005634">
    <property type="term" value="C:nucleus"/>
    <property type="evidence" value="ECO:0007669"/>
    <property type="project" value="UniProtKB-SubCell"/>
</dbReference>
<evidence type="ECO:0000256" key="7">
    <source>
        <dbReference type="ARBA" id="ARBA00023163"/>
    </source>
</evidence>
<feature type="compositionally biased region" description="Polar residues" evidence="10">
    <location>
        <begin position="38"/>
        <end position="47"/>
    </location>
</feature>
<feature type="domain" description="BED-type" evidence="11">
    <location>
        <begin position="1"/>
        <end position="38"/>
    </location>
</feature>
<organism evidence="12 13">
    <name type="scientific">Anopheles dirus</name>
    <dbReference type="NCBI Taxonomy" id="7168"/>
    <lineage>
        <taxon>Eukaryota</taxon>
        <taxon>Metazoa</taxon>
        <taxon>Ecdysozoa</taxon>
        <taxon>Arthropoda</taxon>
        <taxon>Hexapoda</taxon>
        <taxon>Insecta</taxon>
        <taxon>Pterygota</taxon>
        <taxon>Neoptera</taxon>
        <taxon>Endopterygota</taxon>
        <taxon>Diptera</taxon>
        <taxon>Nematocera</taxon>
        <taxon>Culicoidea</taxon>
        <taxon>Culicidae</taxon>
        <taxon>Anophelinae</taxon>
        <taxon>Anopheles</taxon>
    </lineage>
</organism>
<evidence type="ECO:0000256" key="6">
    <source>
        <dbReference type="ARBA" id="ARBA00023125"/>
    </source>
</evidence>